<keyword evidence="2" id="KW-0966">Cell projection</keyword>
<evidence type="ECO:0000313" key="2">
    <source>
        <dbReference type="EMBL" id="MBM7561075.1"/>
    </source>
</evidence>
<dbReference type="Proteomes" id="UP000767854">
    <property type="component" value="Unassembled WGS sequence"/>
</dbReference>
<keyword evidence="2" id="KW-0282">Flagellum</keyword>
<name>A0ABS2MNV4_9FIRM</name>
<evidence type="ECO:0000259" key="1">
    <source>
        <dbReference type="Pfam" id="PF07238"/>
    </source>
</evidence>
<feature type="domain" description="PilZ" evidence="1">
    <location>
        <begin position="3"/>
        <end position="99"/>
    </location>
</feature>
<comment type="caution">
    <text evidence="2">The sequence shown here is derived from an EMBL/GenBank/DDBJ whole genome shotgun (WGS) entry which is preliminary data.</text>
</comment>
<dbReference type="Pfam" id="PF07238">
    <property type="entry name" value="PilZ"/>
    <property type="match status" value="1"/>
</dbReference>
<dbReference type="RefSeq" id="WP_204662089.1">
    <property type="nucleotide sequence ID" value="NZ_JAFBDT010000003.1"/>
</dbReference>
<gene>
    <name evidence="2" type="ORF">JOC49_000592</name>
</gene>
<keyword evidence="2" id="KW-0969">Cilium</keyword>
<dbReference type="EMBL" id="JAFBDT010000003">
    <property type="protein sequence ID" value="MBM7561075.1"/>
    <property type="molecule type" value="Genomic_DNA"/>
</dbReference>
<reference evidence="2 3" key="1">
    <citation type="submission" date="2021-01" db="EMBL/GenBank/DDBJ databases">
        <title>Genomic Encyclopedia of Type Strains, Phase IV (KMG-IV): sequencing the most valuable type-strain genomes for metagenomic binning, comparative biology and taxonomic classification.</title>
        <authorList>
            <person name="Goeker M."/>
        </authorList>
    </citation>
    <scope>NUCLEOTIDE SEQUENCE [LARGE SCALE GENOMIC DNA]</scope>
    <source>
        <strain evidence="2 3">DSM 24436</strain>
    </source>
</reference>
<protein>
    <submittedName>
        <fullName evidence="2">C-di-GMP-binding flagellar brake protein YcgR</fullName>
    </submittedName>
</protein>
<organism evidence="2 3">
    <name type="scientific">Fusibacter tunisiensis</name>
    <dbReference type="NCBI Taxonomy" id="1008308"/>
    <lineage>
        <taxon>Bacteria</taxon>
        <taxon>Bacillati</taxon>
        <taxon>Bacillota</taxon>
        <taxon>Clostridia</taxon>
        <taxon>Eubacteriales</taxon>
        <taxon>Eubacteriales Family XII. Incertae Sedis</taxon>
        <taxon>Fusibacter</taxon>
    </lineage>
</organism>
<evidence type="ECO:0000313" key="3">
    <source>
        <dbReference type="Proteomes" id="UP000767854"/>
    </source>
</evidence>
<accession>A0ABS2MNV4</accession>
<keyword evidence="3" id="KW-1185">Reference proteome</keyword>
<dbReference type="Gene3D" id="2.40.10.220">
    <property type="entry name" value="predicted glycosyltransferase like domains"/>
    <property type="match status" value="1"/>
</dbReference>
<sequence>MDNRRNKRFEQLGQIETYNFHASNQVVEIQTPLEITLRDVSVGGLGIKCNTALSPDTTLSMNLDFEDENYVVIGKVVWCRATGNVFSCGLKLIYMPDELVTYLSDLESGSHKYSN</sequence>
<dbReference type="InterPro" id="IPR009875">
    <property type="entry name" value="PilZ_domain"/>
</dbReference>
<proteinExistence type="predicted"/>